<keyword evidence="3" id="KW-0808">Transferase</keyword>
<dbReference type="InterPro" id="IPR046816">
    <property type="entry name" value="MmeI_Mtase"/>
</dbReference>
<keyword evidence="10" id="KW-1185">Reference proteome</keyword>
<feature type="domain" description="MmeI-like target recognition" evidence="7">
    <location>
        <begin position="765"/>
        <end position="825"/>
    </location>
</feature>
<dbReference type="PRINTS" id="PR00507">
    <property type="entry name" value="N12N6MTFRASE"/>
</dbReference>
<feature type="domain" description="MmeI-like DNA-methyltransferase" evidence="8">
    <location>
        <begin position="352"/>
        <end position="586"/>
    </location>
</feature>
<evidence type="ECO:0000259" key="7">
    <source>
        <dbReference type="Pfam" id="PF20466"/>
    </source>
</evidence>
<protein>
    <recommendedName>
        <fullName evidence="1">site-specific DNA-methyltransferase (adenine-specific)</fullName>
        <ecNumber evidence="1">2.1.1.72</ecNumber>
    </recommendedName>
</protein>
<feature type="domain" description="MmeI-like helicase spacer" evidence="6">
    <location>
        <begin position="184"/>
        <end position="254"/>
    </location>
</feature>
<dbReference type="PANTHER" id="PTHR33841:SF1">
    <property type="entry name" value="DNA METHYLTRANSFERASE A"/>
    <property type="match status" value="1"/>
</dbReference>
<evidence type="ECO:0000256" key="3">
    <source>
        <dbReference type="ARBA" id="ARBA00022679"/>
    </source>
</evidence>
<evidence type="ECO:0000259" key="5">
    <source>
        <dbReference type="Pfam" id="PF20464"/>
    </source>
</evidence>
<dbReference type="Pfam" id="PF20466">
    <property type="entry name" value="MmeI_TRD"/>
    <property type="match status" value="1"/>
</dbReference>
<dbReference type="InterPro" id="IPR046820">
    <property type="entry name" value="MmeI_TRD"/>
</dbReference>
<comment type="catalytic activity">
    <reaction evidence="4">
        <text>a 2'-deoxyadenosine in DNA + S-adenosyl-L-methionine = an N(6)-methyl-2'-deoxyadenosine in DNA + S-adenosyl-L-homocysteine + H(+)</text>
        <dbReference type="Rhea" id="RHEA:15197"/>
        <dbReference type="Rhea" id="RHEA-COMP:12418"/>
        <dbReference type="Rhea" id="RHEA-COMP:12419"/>
        <dbReference type="ChEBI" id="CHEBI:15378"/>
        <dbReference type="ChEBI" id="CHEBI:57856"/>
        <dbReference type="ChEBI" id="CHEBI:59789"/>
        <dbReference type="ChEBI" id="CHEBI:90615"/>
        <dbReference type="ChEBI" id="CHEBI:90616"/>
        <dbReference type="EC" id="2.1.1.72"/>
    </reaction>
</comment>
<evidence type="ECO:0000259" key="8">
    <source>
        <dbReference type="Pfam" id="PF20473"/>
    </source>
</evidence>
<evidence type="ECO:0000256" key="1">
    <source>
        <dbReference type="ARBA" id="ARBA00011900"/>
    </source>
</evidence>
<proteinExistence type="predicted"/>
<evidence type="ECO:0000259" key="6">
    <source>
        <dbReference type="Pfam" id="PF20465"/>
    </source>
</evidence>
<feature type="domain" description="MmeI-like N-terminal" evidence="5">
    <location>
        <begin position="2"/>
        <end position="176"/>
    </location>
</feature>
<dbReference type="InterPro" id="IPR050953">
    <property type="entry name" value="N4_N6_ade-DNA_methylase"/>
</dbReference>
<reference evidence="9" key="1">
    <citation type="journal article" date="2023" name="Antonie Van Leeuwenhoek">
        <title>Mesoterricola silvestris gen. nov., sp. nov., Mesoterricola sediminis sp. nov., Geothrix oryzae sp. nov., Geothrix edaphica sp. nov., Geothrix rubra sp. nov., and Geothrix limicola sp. nov., six novel members of Acidobacteriota isolated from soils.</title>
        <authorList>
            <person name="Itoh H."/>
            <person name="Sugisawa Y."/>
            <person name="Mise K."/>
            <person name="Xu Z."/>
            <person name="Kuniyasu M."/>
            <person name="Ushijima N."/>
            <person name="Kawano K."/>
            <person name="Kobayashi E."/>
            <person name="Shiratori Y."/>
            <person name="Masuda Y."/>
            <person name="Senoo K."/>
        </authorList>
    </citation>
    <scope>NUCLEOTIDE SEQUENCE</scope>
    <source>
        <strain evidence="9">Red802</strain>
    </source>
</reference>
<keyword evidence="2" id="KW-0489">Methyltransferase</keyword>
<dbReference type="InterPro" id="IPR002052">
    <property type="entry name" value="DNA_methylase_N6_adenine_CS"/>
</dbReference>
<dbReference type="SUPFAM" id="SSF53335">
    <property type="entry name" value="S-adenosyl-L-methionine-dependent methyltransferases"/>
    <property type="match status" value="1"/>
</dbReference>
<dbReference type="InterPro" id="IPR046819">
    <property type="entry name" value="MmeI_hel"/>
</dbReference>
<evidence type="ECO:0000256" key="2">
    <source>
        <dbReference type="ARBA" id="ARBA00022603"/>
    </source>
</evidence>
<dbReference type="Pfam" id="PF20473">
    <property type="entry name" value="MmeI_Mtase"/>
    <property type="match status" value="1"/>
</dbReference>
<evidence type="ECO:0000313" key="10">
    <source>
        <dbReference type="Proteomes" id="UP001165044"/>
    </source>
</evidence>
<dbReference type="Proteomes" id="UP001165044">
    <property type="component" value="Unassembled WGS sequence"/>
</dbReference>
<dbReference type="InterPro" id="IPR029063">
    <property type="entry name" value="SAM-dependent_MTases_sf"/>
</dbReference>
<evidence type="ECO:0000256" key="4">
    <source>
        <dbReference type="ARBA" id="ARBA00047942"/>
    </source>
</evidence>
<dbReference type="EMBL" id="BSDC01000003">
    <property type="protein sequence ID" value="GLH68224.1"/>
    <property type="molecule type" value="Genomic_DNA"/>
</dbReference>
<dbReference type="PANTHER" id="PTHR33841">
    <property type="entry name" value="DNA METHYLTRANSFERASE YEEA-RELATED"/>
    <property type="match status" value="1"/>
</dbReference>
<organism evidence="9 10">
    <name type="scientific">Geothrix edaphica</name>
    <dbReference type="NCBI Taxonomy" id="2927976"/>
    <lineage>
        <taxon>Bacteria</taxon>
        <taxon>Pseudomonadati</taxon>
        <taxon>Acidobacteriota</taxon>
        <taxon>Holophagae</taxon>
        <taxon>Holophagales</taxon>
        <taxon>Holophagaceae</taxon>
        <taxon>Geothrix</taxon>
    </lineage>
</organism>
<name>A0ABQ5Q189_9BACT</name>
<dbReference type="Gene3D" id="3.40.50.150">
    <property type="entry name" value="Vaccinia Virus protein VP39"/>
    <property type="match status" value="1"/>
</dbReference>
<evidence type="ECO:0000313" key="9">
    <source>
        <dbReference type="EMBL" id="GLH68224.1"/>
    </source>
</evidence>
<dbReference type="PROSITE" id="PS00092">
    <property type="entry name" value="N6_MTASE"/>
    <property type="match status" value="1"/>
</dbReference>
<dbReference type="InterPro" id="IPR046817">
    <property type="entry name" value="MmeI_N"/>
</dbReference>
<gene>
    <name evidence="9" type="ORF">GETHED_25880</name>
</gene>
<accession>A0ABQ5Q189</accession>
<dbReference type="EC" id="2.1.1.72" evidence="1"/>
<sequence>MTPESFVAKWSKSELKERSACQEHFLDLCRLVGHPTPAEADPTGESFCFERFAEKVDGSDGYADVWKKGFFAVEYKGKRKDLGAAYEQLLRYREDLENPPLLAVCDTDRLVIHTNFTNTAKRTYELNVANLADPGSLELLRALFNAPEKLRPGATIAFVSEEAARKVAALAQSLEARGIEPMEAARFLMKLVFALFAEDADLLPEKLVEGILTKARLKPTLTRPMLEKLFTAMRDGDEGLAFTNEIAHFNGGLFEDPSALDLEPADLDTLKAAAGLDWSSVDPAIFGNLYEYGLGADSRSKRGVHYTSREDILHLIEPVLLRPWRGRWAALKAEVEVKLVAKPSKAALAVLQRRVEAFRESLGTIQILDPACGSGNFLVVAMQRLLDLELEVVRFQAERFHTQALSFHVGPQQLHGIEILAFPHALASVVVWIGHLQWLRLHGYRIQERPILKKLQPIVQGDSLALDWPTVDAIIGNPPFIGSKRLRSALGDANVEALFIAWDHRVPREADYVCYWFEKAREAVTTGRAKRSGLLATNSIRQGKNRVVLDRICSESQIFFAESDREWTLEGAAVRVSMVGFGTMEEGESCILDGREVGAINSELAYTASMDSAQRLPENRGISFMGNIKAGPFEIPGQLAMKWLALPVNPNGRPNADVLKPWRNGEDITGRPSGKWIIDFGLPLGSKASPVPGMLHLTEKEASFYEAPFHYAQDVVKPMREATRTGNRRPWFVHREPGSGFRRALFGLPRFLATVIHAKHRLFVWMPENVIASHSFIIFATDRDEDFGLLHSRIHELWALVMGSALEDRPRYTPNTTFETFPFPQGFREAPPDAVAEAAKKLHEARDRWLNPDGADEATLKTRTLTALYNEREAGRATWLNNLHRDLDRAVLAAYGWSDLAEPLFAAEDALRDANSQGDALGLALGRTEPGQALLGRLLALNLERSKVTEV</sequence>
<comment type="caution">
    <text evidence="9">The sequence shown here is derived from an EMBL/GenBank/DDBJ whole genome shotgun (WGS) entry which is preliminary data.</text>
</comment>
<dbReference type="Pfam" id="PF20464">
    <property type="entry name" value="MmeI_N"/>
    <property type="match status" value="1"/>
</dbReference>
<dbReference type="RefSeq" id="WP_285610003.1">
    <property type="nucleotide sequence ID" value="NZ_BSDC01000003.1"/>
</dbReference>
<dbReference type="Pfam" id="PF20465">
    <property type="entry name" value="MmeI_hel"/>
    <property type="match status" value="1"/>
</dbReference>